<keyword evidence="1" id="KW-1133">Transmembrane helix</keyword>
<protein>
    <recommendedName>
        <fullName evidence="4">Metal-dependent hydrolase</fullName>
    </recommendedName>
</protein>
<keyword evidence="1" id="KW-0472">Membrane</keyword>
<keyword evidence="3" id="KW-1185">Reference proteome</keyword>
<dbReference type="Proteomes" id="UP000641646">
    <property type="component" value="Unassembled WGS sequence"/>
</dbReference>
<dbReference type="RefSeq" id="WP_190471699.1">
    <property type="nucleotide sequence ID" value="NZ_JACJPW010000093.1"/>
</dbReference>
<name>A0A926VK46_9CYAN</name>
<evidence type="ECO:0000313" key="3">
    <source>
        <dbReference type="Proteomes" id="UP000641646"/>
    </source>
</evidence>
<organism evidence="2 3">
    <name type="scientific">Aerosakkonema funiforme FACHB-1375</name>
    <dbReference type="NCBI Taxonomy" id="2949571"/>
    <lineage>
        <taxon>Bacteria</taxon>
        <taxon>Bacillati</taxon>
        <taxon>Cyanobacteriota</taxon>
        <taxon>Cyanophyceae</taxon>
        <taxon>Oscillatoriophycideae</taxon>
        <taxon>Aerosakkonematales</taxon>
        <taxon>Aerosakkonemataceae</taxon>
        <taxon>Aerosakkonema</taxon>
    </lineage>
</organism>
<evidence type="ECO:0008006" key="4">
    <source>
        <dbReference type="Google" id="ProtNLM"/>
    </source>
</evidence>
<dbReference type="AlphaFoldDB" id="A0A926VK46"/>
<feature type="transmembrane region" description="Helical" evidence="1">
    <location>
        <begin position="165"/>
        <end position="183"/>
    </location>
</feature>
<keyword evidence="1" id="KW-0812">Transmembrane</keyword>
<evidence type="ECO:0000256" key="1">
    <source>
        <dbReference type="SAM" id="Phobius"/>
    </source>
</evidence>
<gene>
    <name evidence="2" type="ORF">H6G03_27275</name>
</gene>
<feature type="transmembrane region" description="Helical" evidence="1">
    <location>
        <begin position="24"/>
        <end position="44"/>
    </location>
</feature>
<reference evidence="2" key="2">
    <citation type="submission" date="2020-08" db="EMBL/GenBank/DDBJ databases">
        <authorList>
            <person name="Chen M."/>
            <person name="Teng W."/>
            <person name="Zhao L."/>
            <person name="Hu C."/>
            <person name="Zhou Y."/>
            <person name="Han B."/>
            <person name="Song L."/>
            <person name="Shu W."/>
        </authorList>
    </citation>
    <scope>NUCLEOTIDE SEQUENCE</scope>
    <source>
        <strain evidence="2">FACHB-1375</strain>
    </source>
</reference>
<comment type="caution">
    <text evidence="2">The sequence shown here is derived from an EMBL/GenBank/DDBJ whole genome shotgun (WGS) entry which is preliminary data.</text>
</comment>
<evidence type="ECO:0000313" key="2">
    <source>
        <dbReference type="EMBL" id="MBD2184728.1"/>
    </source>
</evidence>
<dbReference type="EMBL" id="JACJPW010000093">
    <property type="protein sequence ID" value="MBD2184728.1"/>
    <property type="molecule type" value="Genomic_DNA"/>
</dbReference>
<proteinExistence type="predicted"/>
<feature type="transmembrane region" description="Helical" evidence="1">
    <location>
        <begin position="64"/>
        <end position="86"/>
    </location>
</feature>
<reference evidence="2" key="1">
    <citation type="journal article" date="2015" name="ISME J.">
        <title>Draft Genome Sequence of Streptomyces incarnatus NRRL8089, which Produces the Nucleoside Antibiotic Sinefungin.</title>
        <authorList>
            <person name="Oshima K."/>
            <person name="Hattori M."/>
            <person name="Shimizu H."/>
            <person name="Fukuda K."/>
            <person name="Nemoto M."/>
            <person name="Inagaki K."/>
            <person name="Tamura T."/>
        </authorList>
    </citation>
    <scope>NUCLEOTIDE SEQUENCE</scope>
    <source>
        <strain evidence="2">FACHB-1375</strain>
    </source>
</reference>
<accession>A0A926VK46</accession>
<sequence length="185" mass="21437">MNTPSHAILNLFFLGKKSLPEANLTIFIGAILPDIPIFVLYGWAKLIARLPEKQIWSEVYYQAFWQNIVALFHSIPLAFLGWFIAYKLGWQKVQILCISMVLHSLFDLPVHNDDAHRHFFPFSNYRFISPISYWDKKHYGGIVSVVEISLVLLASFPVFNLLQSWIGKGLLIAIDLVYLYFFLRS</sequence>